<feature type="region of interest" description="Disordered" evidence="1">
    <location>
        <begin position="494"/>
        <end position="529"/>
    </location>
</feature>
<dbReference type="GO" id="GO:0006364">
    <property type="term" value="P:rRNA processing"/>
    <property type="evidence" value="ECO:0007669"/>
    <property type="project" value="InterPro"/>
</dbReference>
<keyword evidence="3" id="KW-1185">Reference proteome</keyword>
<dbReference type="Proteomes" id="UP000244855">
    <property type="component" value="Unassembled WGS sequence"/>
</dbReference>
<feature type="compositionally biased region" description="Polar residues" evidence="1">
    <location>
        <begin position="30"/>
        <end position="61"/>
    </location>
</feature>
<protein>
    <submittedName>
        <fullName evidence="2">Uncharacterized protein</fullName>
    </submittedName>
</protein>
<dbReference type="OrthoDB" id="5423707at2759"/>
<sequence>MFSRVFNTARQILSRSPSAQGRSEDCIEENTAQGEAQTETTMVTTRSGNGTGPSVENTPRSSARKTRGKRELSQEEDTPAATKRIRRSVGTKKTATEQGEEVPPTPKPRAEDPQRIALDTPPVSIPDRTISAQEISDQLELPSSGRRGRPKVVIPKKPSTPSASQQSAAKKVDEEPSTTRESEFYTPGTYIASPEFVTPAMYRDTAGSPTPKPAKSSITTRTQVSNDDPSIQEAGISHQVLNQASDNAPTPTQDSIPTSSLRKTHMRFDSEEPDVNTTHGADTQPTLSGSAIQPNNTTEVQIDDHDDDASDSDEAPDVVTAATAATKVKAIQDEAARARKTIQDKDDLKKQKRMERIAEEQAEKRKREEAKAKKAAKQQAKEEQRRAKRENASSRNQTLDFNMDSLPALLPDSVLDAVGSHRAPTPPPVRTAKSAEQLHKEKLQRHIKFLEQGEKSIKDVKRGSINVSVLAQQNALLAPKVKRDTKNIREHWLKGRQQEKMGRMAKGKMQHRRMERKATGGGFLRGGDD</sequence>
<accession>A0A2V1E864</accession>
<evidence type="ECO:0000256" key="1">
    <source>
        <dbReference type="SAM" id="MobiDB-lite"/>
    </source>
</evidence>
<dbReference type="STRING" id="97972.A0A2V1E864"/>
<reference evidence="2 3" key="1">
    <citation type="journal article" date="2018" name="Sci. Rep.">
        <title>Comparative genomics provides insights into the lifestyle and reveals functional heterogeneity of dark septate endophytic fungi.</title>
        <authorList>
            <person name="Knapp D.G."/>
            <person name="Nemeth J.B."/>
            <person name="Barry K."/>
            <person name="Hainaut M."/>
            <person name="Henrissat B."/>
            <person name="Johnson J."/>
            <person name="Kuo A."/>
            <person name="Lim J.H.P."/>
            <person name="Lipzen A."/>
            <person name="Nolan M."/>
            <person name="Ohm R.A."/>
            <person name="Tamas L."/>
            <person name="Grigoriev I.V."/>
            <person name="Spatafora J.W."/>
            <person name="Nagy L.G."/>
            <person name="Kovacs G.M."/>
        </authorList>
    </citation>
    <scope>NUCLEOTIDE SEQUENCE [LARGE SCALE GENOMIC DNA]</scope>
    <source>
        <strain evidence="2 3">DSE2036</strain>
    </source>
</reference>
<feature type="region of interest" description="Disordered" evidence="1">
    <location>
        <begin position="417"/>
        <end position="438"/>
    </location>
</feature>
<dbReference type="EMBL" id="KZ805309">
    <property type="protein sequence ID" value="PVI06332.1"/>
    <property type="molecule type" value="Genomic_DNA"/>
</dbReference>
<feature type="region of interest" description="Disordered" evidence="1">
    <location>
        <begin position="1"/>
        <end position="318"/>
    </location>
</feature>
<dbReference type="AlphaFoldDB" id="A0A2V1E864"/>
<gene>
    <name evidence="2" type="ORF">DM02DRAFT_14422</name>
</gene>
<name>A0A2V1E864_9PLEO</name>
<feature type="compositionally biased region" description="Basic and acidic residues" evidence="1">
    <location>
        <begin position="379"/>
        <end position="392"/>
    </location>
</feature>
<dbReference type="GO" id="GO:0030515">
    <property type="term" value="F:snoRNA binding"/>
    <property type="evidence" value="ECO:0007669"/>
    <property type="project" value="InterPro"/>
</dbReference>
<feature type="compositionally biased region" description="Polar residues" evidence="1">
    <location>
        <begin position="275"/>
        <end position="300"/>
    </location>
</feature>
<feature type="compositionally biased region" description="Gly residues" evidence="1">
    <location>
        <begin position="519"/>
        <end position="529"/>
    </location>
</feature>
<feature type="compositionally biased region" description="Basic and acidic residues" evidence="1">
    <location>
        <begin position="336"/>
        <end position="372"/>
    </location>
</feature>
<feature type="compositionally biased region" description="Polar residues" evidence="1">
    <location>
        <begin position="1"/>
        <end position="21"/>
    </location>
</feature>
<evidence type="ECO:0000313" key="3">
    <source>
        <dbReference type="Proteomes" id="UP000244855"/>
    </source>
</evidence>
<feature type="compositionally biased region" description="Polar residues" evidence="1">
    <location>
        <begin position="239"/>
        <end position="261"/>
    </location>
</feature>
<feature type="region of interest" description="Disordered" evidence="1">
    <location>
        <begin position="336"/>
        <end position="400"/>
    </location>
</feature>
<evidence type="ECO:0000313" key="2">
    <source>
        <dbReference type="EMBL" id="PVI06332.1"/>
    </source>
</evidence>
<proteinExistence type="predicted"/>
<feature type="compositionally biased region" description="Low complexity" evidence="1">
    <location>
        <begin position="155"/>
        <end position="169"/>
    </location>
</feature>
<feature type="compositionally biased region" description="Basic and acidic residues" evidence="1">
    <location>
        <begin position="170"/>
        <end position="183"/>
    </location>
</feature>
<feature type="compositionally biased region" description="Polar residues" evidence="1">
    <location>
        <begin position="216"/>
        <end position="229"/>
    </location>
</feature>
<dbReference type="InterPro" id="IPR013268">
    <property type="entry name" value="UTP16"/>
</dbReference>
<organism evidence="2 3">
    <name type="scientific">Periconia macrospinosa</name>
    <dbReference type="NCBI Taxonomy" id="97972"/>
    <lineage>
        <taxon>Eukaryota</taxon>
        <taxon>Fungi</taxon>
        <taxon>Dikarya</taxon>
        <taxon>Ascomycota</taxon>
        <taxon>Pezizomycotina</taxon>
        <taxon>Dothideomycetes</taxon>
        <taxon>Pleosporomycetidae</taxon>
        <taxon>Pleosporales</taxon>
        <taxon>Massarineae</taxon>
        <taxon>Periconiaceae</taxon>
        <taxon>Periconia</taxon>
    </lineage>
</organism>
<feature type="compositionally biased region" description="Basic residues" evidence="1">
    <location>
        <begin position="503"/>
        <end position="515"/>
    </location>
</feature>
<feature type="compositionally biased region" description="Acidic residues" evidence="1">
    <location>
        <begin position="304"/>
        <end position="316"/>
    </location>
</feature>
<dbReference type="Pfam" id="PF08297">
    <property type="entry name" value="U3_snoRNA_assoc"/>
    <property type="match status" value="1"/>
</dbReference>